<feature type="compositionally biased region" description="Basic and acidic residues" evidence="1">
    <location>
        <begin position="238"/>
        <end position="251"/>
    </location>
</feature>
<sequence>MRVGFRREVDKALALRGSSNFPSLVRLYLTGKFLASVQHLHDNGIGVWPRLESLGIKAWDGNDKEFPATELQDLLSRRYEISCPVWQLLLPKADSLEGMTLILYLQLPITITELPETVSPFPDDSLESDTEIAKLIIAVSPVPDDSLESNTEITWSSSPSYTGRCSPEDSHNHFRSGEASMTSGRKYIALKLNYQQRFPMASQLSGSFQKPKTKSQIKASRGQRHRLKHPEQYNPRAKNPEQQDSSEHLSKTEFGNQSEI</sequence>
<feature type="compositionally biased region" description="Polar residues" evidence="1">
    <location>
        <begin position="148"/>
        <end position="163"/>
    </location>
</feature>
<feature type="region of interest" description="Disordered" evidence="1">
    <location>
        <begin position="148"/>
        <end position="179"/>
    </location>
</feature>
<gene>
    <name evidence="2" type="ORF">FIBSPDRAFT_882533</name>
</gene>
<feature type="region of interest" description="Disordered" evidence="1">
    <location>
        <begin position="202"/>
        <end position="260"/>
    </location>
</feature>
<accession>A0A166VH83</accession>
<dbReference type="Proteomes" id="UP000076532">
    <property type="component" value="Unassembled WGS sequence"/>
</dbReference>
<dbReference type="EMBL" id="KV417485">
    <property type="protein sequence ID" value="KZP32726.1"/>
    <property type="molecule type" value="Genomic_DNA"/>
</dbReference>
<name>A0A166VH83_9AGAM</name>
<organism evidence="2 3">
    <name type="scientific">Athelia psychrophila</name>
    <dbReference type="NCBI Taxonomy" id="1759441"/>
    <lineage>
        <taxon>Eukaryota</taxon>
        <taxon>Fungi</taxon>
        <taxon>Dikarya</taxon>
        <taxon>Basidiomycota</taxon>
        <taxon>Agaricomycotina</taxon>
        <taxon>Agaricomycetes</taxon>
        <taxon>Agaricomycetidae</taxon>
        <taxon>Atheliales</taxon>
        <taxon>Atheliaceae</taxon>
        <taxon>Athelia</taxon>
    </lineage>
</organism>
<feature type="compositionally biased region" description="Basic residues" evidence="1">
    <location>
        <begin position="211"/>
        <end position="228"/>
    </location>
</feature>
<reference evidence="2 3" key="1">
    <citation type="journal article" date="2016" name="Mol. Biol. Evol.">
        <title>Comparative Genomics of Early-Diverging Mushroom-Forming Fungi Provides Insights into the Origins of Lignocellulose Decay Capabilities.</title>
        <authorList>
            <person name="Nagy L.G."/>
            <person name="Riley R."/>
            <person name="Tritt A."/>
            <person name="Adam C."/>
            <person name="Daum C."/>
            <person name="Floudas D."/>
            <person name="Sun H."/>
            <person name="Yadav J.S."/>
            <person name="Pangilinan J."/>
            <person name="Larsson K.H."/>
            <person name="Matsuura K."/>
            <person name="Barry K."/>
            <person name="Labutti K."/>
            <person name="Kuo R."/>
            <person name="Ohm R.A."/>
            <person name="Bhattacharya S.S."/>
            <person name="Shirouzu T."/>
            <person name="Yoshinaga Y."/>
            <person name="Martin F.M."/>
            <person name="Grigoriev I.V."/>
            <person name="Hibbett D.S."/>
        </authorList>
    </citation>
    <scope>NUCLEOTIDE SEQUENCE [LARGE SCALE GENOMIC DNA]</scope>
    <source>
        <strain evidence="2 3">CBS 109695</strain>
    </source>
</reference>
<evidence type="ECO:0000256" key="1">
    <source>
        <dbReference type="SAM" id="MobiDB-lite"/>
    </source>
</evidence>
<protein>
    <submittedName>
        <fullName evidence="2">Uncharacterized protein</fullName>
    </submittedName>
</protein>
<evidence type="ECO:0000313" key="2">
    <source>
        <dbReference type="EMBL" id="KZP32726.1"/>
    </source>
</evidence>
<feature type="compositionally biased region" description="Basic and acidic residues" evidence="1">
    <location>
        <begin position="166"/>
        <end position="176"/>
    </location>
</feature>
<dbReference type="AlphaFoldDB" id="A0A166VH83"/>
<evidence type="ECO:0000313" key="3">
    <source>
        <dbReference type="Proteomes" id="UP000076532"/>
    </source>
</evidence>
<keyword evidence="3" id="KW-1185">Reference proteome</keyword>
<proteinExistence type="predicted"/>